<dbReference type="EMBL" id="JAKKPZ010000035">
    <property type="protein sequence ID" value="KAI1708507.1"/>
    <property type="molecule type" value="Genomic_DNA"/>
</dbReference>
<keyword evidence="2" id="KW-0732">Signal</keyword>
<evidence type="ECO:0000256" key="1">
    <source>
        <dbReference type="SAM" id="MobiDB-lite"/>
    </source>
</evidence>
<name>A0AAD4R418_9BILA</name>
<dbReference type="Pfam" id="PF04218">
    <property type="entry name" value="CENP-B_N"/>
    <property type="match status" value="1"/>
</dbReference>
<evidence type="ECO:0000313" key="5">
    <source>
        <dbReference type="Proteomes" id="UP001201812"/>
    </source>
</evidence>
<dbReference type="AlphaFoldDB" id="A0AAD4R418"/>
<feature type="region of interest" description="Disordered" evidence="1">
    <location>
        <begin position="77"/>
        <end position="101"/>
    </location>
</feature>
<accession>A0AAD4R418</accession>
<organism evidence="4 5">
    <name type="scientific">Ditylenchus destructor</name>
    <dbReference type="NCBI Taxonomy" id="166010"/>
    <lineage>
        <taxon>Eukaryota</taxon>
        <taxon>Metazoa</taxon>
        <taxon>Ecdysozoa</taxon>
        <taxon>Nematoda</taxon>
        <taxon>Chromadorea</taxon>
        <taxon>Rhabditida</taxon>
        <taxon>Tylenchina</taxon>
        <taxon>Tylenchomorpha</taxon>
        <taxon>Sphaerularioidea</taxon>
        <taxon>Anguinidae</taxon>
        <taxon>Anguininae</taxon>
        <taxon>Ditylenchus</taxon>
    </lineage>
</organism>
<dbReference type="Proteomes" id="UP001201812">
    <property type="component" value="Unassembled WGS sequence"/>
</dbReference>
<protein>
    <recommendedName>
        <fullName evidence="3">HTH psq-type domain-containing protein</fullName>
    </recommendedName>
</protein>
<proteinExistence type="predicted"/>
<sequence>MTCFVSQIMVIISIAASVGARQVFIYINEESLEKNHRIAKVEPRSMNDFFTIDEEESKGSIAKALGIPESQIKRIEKRTEKKRASPDGPEMETLIVKSSKE</sequence>
<evidence type="ECO:0000256" key="2">
    <source>
        <dbReference type="SAM" id="SignalP"/>
    </source>
</evidence>
<gene>
    <name evidence="4" type="ORF">DdX_11895</name>
</gene>
<feature type="signal peptide" evidence="2">
    <location>
        <begin position="1"/>
        <end position="20"/>
    </location>
</feature>
<reference evidence="4" key="1">
    <citation type="submission" date="2022-01" db="EMBL/GenBank/DDBJ databases">
        <title>Genome Sequence Resource for Two Populations of Ditylenchus destructor, the Migratory Endoparasitic Phytonematode.</title>
        <authorList>
            <person name="Zhang H."/>
            <person name="Lin R."/>
            <person name="Xie B."/>
        </authorList>
    </citation>
    <scope>NUCLEOTIDE SEQUENCE</scope>
    <source>
        <strain evidence="4">BazhouSP</strain>
    </source>
</reference>
<feature type="domain" description="HTH psq-type" evidence="3">
    <location>
        <begin position="52"/>
        <end position="81"/>
    </location>
</feature>
<comment type="caution">
    <text evidence="4">The sequence shown here is derived from an EMBL/GenBank/DDBJ whole genome shotgun (WGS) entry which is preliminary data.</text>
</comment>
<dbReference type="GO" id="GO:0003677">
    <property type="term" value="F:DNA binding"/>
    <property type="evidence" value="ECO:0007669"/>
    <property type="project" value="InterPro"/>
</dbReference>
<evidence type="ECO:0000313" key="4">
    <source>
        <dbReference type="EMBL" id="KAI1708507.1"/>
    </source>
</evidence>
<evidence type="ECO:0000259" key="3">
    <source>
        <dbReference type="Pfam" id="PF04218"/>
    </source>
</evidence>
<dbReference type="InterPro" id="IPR007889">
    <property type="entry name" value="HTH_Psq"/>
</dbReference>
<keyword evidence="5" id="KW-1185">Reference proteome</keyword>
<feature type="chain" id="PRO_5042267623" description="HTH psq-type domain-containing protein" evidence="2">
    <location>
        <begin position="21"/>
        <end position="101"/>
    </location>
</feature>